<dbReference type="SUPFAM" id="SSF50692">
    <property type="entry name" value="ADC-like"/>
    <property type="match status" value="1"/>
</dbReference>
<dbReference type="PANTHER" id="PTHR43598">
    <property type="entry name" value="TUNGSTEN-CONTAINING FORMYLMETHANOFURAN DEHYDROGENASE 2 SUBUNIT B"/>
    <property type="match status" value="1"/>
</dbReference>
<keyword evidence="11" id="KW-1185">Reference proteome</keyword>
<dbReference type="PANTHER" id="PTHR43598:SF1">
    <property type="entry name" value="FORMATE DEHYDROGENASE-O MAJOR SUBUNIT"/>
    <property type="match status" value="1"/>
</dbReference>
<feature type="domain" description="Molybdopterin dinucleotide-binding" evidence="9">
    <location>
        <begin position="712"/>
        <end position="820"/>
    </location>
</feature>
<dbReference type="GO" id="GO:0009055">
    <property type="term" value="F:electron transfer activity"/>
    <property type="evidence" value="ECO:0007669"/>
    <property type="project" value="TreeGrafter"/>
</dbReference>
<dbReference type="Gene3D" id="2.40.40.20">
    <property type="match status" value="1"/>
</dbReference>
<keyword evidence="4" id="KW-0408">Iron</keyword>
<feature type="domain" description="Molybdopterin oxidoreductase" evidence="8">
    <location>
        <begin position="432"/>
        <end position="476"/>
    </location>
</feature>
<keyword evidence="4" id="KW-0004">4Fe-4S</keyword>
<dbReference type="CDD" id="cd02792">
    <property type="entry name" value="MopB_CT_Formate-Dh-Na-like"/>
    <property type="match status" value="1"/>
</dbReference>
<keyword evidence="5" id="KW-0479">Metal-binding</keyword>
<dbReference type="SUPFAM" id="SSF53706">
    <property type="entry name" value="Formate dehydrogenase/DMSO reductase, domains 1-3"/>
    <property type="match status" value="1"/>
</dbReference>
<keyword evidence="4" id="KW-0411">Iron-sulfur</keyword>
<evidence type="ECO:0000256" key="6">
    <source>
        <dbReference type="ARBA" id="ARBA00023002"/>
    </source>
</evidence>
<evidence type="ECO:0000313" key="11">
    <source>
        <dbReference type="Proteomes" id="UP000281708"/>
    </source>
</evidence>
<comment type="subcellular location">
    <subcellularLocation>
        <location evidence="2">Cell envelope</location>
    </subcellularLocation>
</comment>
<evidence type="ECO:0000256" key="7">
    <source>
        <dbReference type="SAM" id="MobiDB-lite"/>
    </source>
</evidence>
<dbReference type="GO" id="GO:0030151">
    <property type="term" value="F:molybdenum ion binding"/>
    <property type="evidence" value="ECO:0007669"/>
    <property type="project" value="TreeGrafter"/>
</dbReference>
<comment type="cofactor">
    <cofactor evidence="1">
        <name>[4Fe-4S] cluster</name>
        <dbReference type="ChEBI" id="CHEBI:49883"/>
    </cofactor>
</comment>
<accession>A0A3L8P3P1</accession>
<evidence type="ECO:0000313" key="10">
    <source>
        <dbReference type="EMBL" id="RLV49642.1"/>
    </source>
</evidence>
<dbReference type="GO" id="GO:0043546">
    <property type="term" value="F:molybdopterin cofactor binding"/>
    <property type="evidence" value="ECO:0007669"/>
    <property type="project" value="InterPro"/>
</dbReference>
<dbReference type="Gene3D" id="3.40.228.10">
    <property type="entry name" value="Dimethylsulfoxide Reductase, domain 2"/>
    <property type="match status" value="2"/>
</dbReference>
<reference evidence="10 11" key="1">
    <citation type="submission" date="2018-10" db="EMBL/GenBank/DDBJ databases">
        <title>Marmoricola sp. 4Q3S-7 whole genome shotgun sequence.</title>
        <authorList>
            <person name="Li F."/>
        </authorList>
    </citation>
    <scope>NUCLEOTIDE SEQUENCE [LARGE SCALE GENOMIC DNA]</scope>
    <source>
        <strain evidence="10 11">4Q3S-7</strain>
    </source>
</reference>
<organism evidence="10 11">
    <name type="scientific">Nocardioides mangrovicus</name>
    <dbReference type="NCBI Taxonomy" id="2478913"/>
    <lineage>
        <taxon>Bacteria</taxon>
        <taxon>Bacillati</taxon>
        <taxon>Actinomycetota</taxon>
        <taxon>Actinomycetes</taxon>
        <taxon>Propionibacteriales</taxon>
        <taxon>Nocardioidaceae</taxon>
        <taxon>Nocardioides</taxon>
    </lineage>
</organism>
<sequence>MDLQNADCILIEGSNMAEAHPVGFQWVMEAKKRGATVIHVDPRFTRTSAVADLHVPIRAGSDIAFLGGLVNHVLSNDLDFREYVVAYTNAANIITEDFADTEDLEGLFSGWDPETKRYDPVSWHYEPPARMSDDDVANIEDVQDGEPVSHEAAQSDTHGSGGSPLPWKGRRDETLQHPRCVFQILKRHFARYTPHMVEETCGIPASEFAKVADALVANSGRERTTAFCYAVGWTHHSTGAQMIRTSAILQTLLGNIGRPGGGILALRGHASIQGSTDIPTLFNILPGYIPMPLAPLHQSLDAWVEDDEGKAGFWGNIRSYSVSLLKAYWGDAATAENDFCFDYLPRLTGDHSTYATVKSMIDGGCKGYFIVGENPAVGSANGKMQRLGMANLDWLVVRDLQMIESATFWKDGPEIETGELVTEEIGTEVFFLPAATHVEKSGSFTQTQRMLQWRDKAVEPPGDCRSELQFYVDLGNRIREKLADSTDEMDAPVLELAWDYPVDETGEPDGESVLREVNGTGPDGAVSSYLDLKPDGSTACGCWIYAGVYADEVNQARRRKPHWEQDQVAAEWGWVWPANRRILYNRASAAPDGTPWSERKKYVWWDPEQGRWVGKDVPDFVPDRAPDHTPAPDAHGPDAIGGQDPFVMQTDGKAWLFAPLGVADGPLPAHYEPAESPVANPLYPVQSNPGRRSLKTPSNPINPSRSEVFPYVFTTYRLTEHHTAGGMSRTLPYLTELQPEPFCEVSPRLARERGLVHGEWATIISARTAIEARVLVTDRLRSLRLGDRFVEQVGLPYHWGGNGLSTGDSANDLVNVTMDPNVFIQDKVGTCDVQPGRRPRGPALVEYVAQYRRRAGVPEEGDL</sequence>
<dbReference type="InterPro" id="IPR009010">
    <property type="entry name" value="Asp_de-COase-like_dom_sf"/>
</dbReference>
<dbReference type="InterPro" id="IPR006657">
    <property type="entry name" value="MoPterin_dinucl-bd_dom"/>
</dbReference>
<evidence type="ECO:0000256" key="3">
    <source>
        <dbReference type="ARBA" id="ARBA00010312"/>
    </source>
</evidence>
<evidence type="ECO:0000256" key="2">
    <source>
        <dbReference type="ARBA" id="ARBA00004196"/>
    </source>
</evidence>
<dbReference type="Pfam" id="PF01568">
    <property type="entry name" value="Molydop_binding"/>
    <property type="match status" value="1"/>
</dbReference>
<dbReference type="OrthoDB" id="9759518at2"/>
<feature type="region of interest" description="Disordered" evidence="7">
    <location>
        <begin position="620"/>
        <end position="643"/>
    </location>
</feature>
<keyword evidence="6" id="KW-0560">Oxidoreductase</keyword>
<dbReference type="GO" id="GO:0016491">
    <property type="term" value="F:oxidoreductase activity"/>
    <property type="evidence" value="ECO:0007669"/>
    <property type="project" value="UniProtKB-KW"/>
</dbReference>
<dbReference type="InterPro" id="IPR006656">
    <property type="entry name" value="Mopterin_OxRdtase"/>
</dbReference>
<dbReference type="EMBL" id="RDBE01000006">
    <property type="protein sequence ID" value="RLV49642.1"/>
    <property type="molecule type" value="Genomic_DNA"/>
</dbReference>
<evidence type="ECO:0000256" key="1">
    <source>
        <dbReference type="ARBA" id="ARBA00001966"/>
    </source>
</evidence>
<dbReference type="InterPro" id="IPR048158">
    <property type="entry name" value="Formate_DH_Act"/>
</dbReference>
<gene>
    <name evidence="10" type="ORF">D9V37_06905</name>
</gene>
<dbReference type="GO" id="GO:0030313">
    <property type="term" value="C:cell envelope"/>
    <property type="evidence" value="ECO:0007669"/>
    <property type="project" value="UniProtKB-SubCell"/>
</dbReference>
<protein>
    <submittedName>
        <fullName evidence="10">Formate dehydrogenase</fullName>
    </submittedName>
</protein>
<comment type="similarity">
    <text evidence="3">Belongs to the prokaryotic molybdopterin-containing oxidoreductase family.</text>
</comment>
<evidence type="ECO:0000256" key="4">
    <source>
        <dbReference type="ARBA" id="ARBA00022485"/>
    </source>
</evidence>
<feature type="domain" description="Molybdopterin oxidoreductase" evidence="8">
    <location>
        <begin position="2"/>
        <end position="402"/>
    </location>
</feature>
<dbReference type="GO" id="GO:0051539">
    <property type="term" value="F:4 iron, 4 sulfur cluster binding"/>
    <property type="evidence" value="ECO:0007669"/>
    <property type="project" value="UniProtKB-KW"/>
</dbReference>
<dbReference type="Gene3D" id="3.40.50.740">
    <property type="match status" value="1"/>
</dbReference>
<proteinExistence type="inferred from homology"/>
<dbReference type="Pfam" id="PF00384">
    <property type="entry name" value="Molybdopterin"/>
    <property type="match status" value="2"/>
</dbReference>
<evidence type="ECO:0000259" key="9">
    <source>
        <dbReference type="Pfam" id="PF01568"/>
    </source>
</evidence>
<evidence type="ECO:0000259" key="8">
    <source>
        <dbReference type="Pfam" id="PF00384"/>
    </source>
</evidence>
<dbReference type="AlphaFoldDB" id="A0A3L8P3P1"/>
<dbReference type="GO" id="GO:0009061">
    <property type="term" value="P:anaerobic respiration"/>
    <property type="evidence" value="ECO:0007669"/>
    <property type="project" value="TreeGrafter"/>
</dbReference>
<feature type="region of interest" description="Disordered" evidence="7">
    <location>
        <begin position="145"/>
        <end position="170"/>
    </location>
</feature>
<comment type="caution">
    <text evidence="10">The sequence shown here is derived from an EMBL/GenBank/DDBJ whole genome shotgun (WGS) entry which is preliminary data.</text>
</comment>
<dbReference type="Proteomes" id="UP000281708">
    <property type="component" value="Unassembled WGS sequence"/>
</dbReference>
<evidence type="ECO:0000256" key="5">
    <source>
        <dbReference type="ARBA" id="ARBA00022723"/>
    </source>
</evidence>
<dbReference type="NCBIfam" id="NF041513">
    <property type="entry name" value="formate_DH_Act"/>
    <property type="match status" value="1"/>
</dbReference>
<name>A0A3L8P3P1_9ACTN</name>